<dbReference type="FunFam" id="3.30.300.30:FF:000008">
    <property type="entry name" value="2,3-dihydroxybenzoate-AMP ligase"/>
    <property type="match status" value="1"/>
</dbReference>
<dbReference type="InterPro" id="IPR025110">
    <property type="entry name" value="AMP-bd_C"/>
</dbReference>
<dbReference type="PANTHER" id="PTHR43201">
    <property type="entry name" value="ACYL-COA SYNTHETASE"/>
    <property type="match status" value="1"/>
</dbReference>
<dbReference type="Proteomes" id="UP000198844">
    <property type="component" value="Unassembled WGS sequence"/>
</dbReference>
<name>A0A1I7ERU8_9BURK</name>
<evidence type="ECO:0000259" key="3">
    <source>
        <dbReference type="Pfam" id="PF00501"/>
    </source>
</evidence>
<comment type="similarity">
    <text evidence="1">Belongs to the ATP-dependent AMP-binding enzyme family.</text>
</comment>
<dbReference type="SUPFAM" id="SSF56801">
    <property type="entry name" value="Acetyl-CoA synthetase-like"/>
    <property type="match status" value="1"/>
</dbReference>
<feature type="domain" description="AMP-binding enzyme C-terminal" evidence="4">
    <location>
        <begin position="423"/>
        <end position="498"/>
    </location>
</feature>
<evidence type="ECO:0000256" key="1">
    <source>
        <dbReference type="ARBA" id="ARBA00006432"/>
    </source>
</evidence>
<dbReference type="PROSITE" id="PS00455">
    <property type="entry name" value="AMP_BINDING"/>
    <property type="match status" value="1"/>
</dbReference>
<dbReference type="InterPro" id="IPR020845">
    <property type="entry name" value="AMP-binding_CS"/>
</dbReference>
<dbReference type="Gene3D" id="3.30.300.30">
    <property type="match status" value="1"/>
</dbReference>
<evidence type="ECO:0000256" key="2">
    <source>
        <dbReference type="ARBA" id="ARBA00022598"/>
    </source>
</evidence>
<keyword evidence="2" id="KW-0436">Ligase</keyword>
<dbReference type="GO" id="GO:0031956">
    <property type="term" value="F:medium-chain fatty acid-CoA ligase activity"/>
    <property type="evidence" value="ECO:0007669"/>
    <property type="project" value="TreeGrafter"/>
</dbReference>
<dbReference type="InterPro" id="IPR042099">
    <property type="entry name" value="ANL_N_sf"/>
</dbReference>
<dbReference type="InterPro" id="IPR000873">
    <property type="entry name" value="AMP-dep_synth/lig_dom"/>
</dbReference>
<dbReference type="EMBL" id="FPBH01000062">
    <property type="protein sequence ID" value="SFU26644.1"/>
    <property type="molecule type" value="Genomic_DNA"/>
</dbReference>
<dbReference type="Pfam" id="PF13193">
    <property type="entry name" value="AMP-binding_C"/>
    <property type="match status" value="1"/>
</dbReference>
<accession>A0A1I7ERU8</accession>
<proteinExistence type="inferred from homology"/>
<evidence type="ECO:0000313" key="5">
    <source>
        <dbReference type="EMBL" id="SFU26644.1"/>
    </source>
</evidence>
<dbReference type="InterPro" id="IPR045851">
    <property type="entry name" value="AMP-bd_C_sf"/>
</dbReference>
<dbReference type="RefSeq" id="WP_167378559.1">
    <property type="nucleotide sequence ID" value="NZ_FPBH01000062.1"/>
</dbReference>
<sequence>MEHGIFSVDWIAHHAKVSPTNVACEDVSSGRVRTYAQFDDRIARLRSGFVTVFNALPGDRVLVLSRNDTDVLEIQFACMRTATIFVPLNWRLSINELQSIVADAEPVAIFYGAEFRSVAEQLASTASIKHSIEMRAGEDSEYESLLSVGPMRENYGIRKEEDLWALLYTSGTTGLPKGVQFTYGMQLADAIAMGSAFRLSADSRNLVILPQFHAGGLLPFTNPVFFFGGTNVVVRDFEASVVLQLLTDPKRRITHTLGVPTILEMLLKEPGFERLRSASLQGFACSGAPCAVSTIERYAEVEVPVRQCWGMTETGRFSLVSPLAMPAQKYRSAGLQSLLAEIVIVGPDDEPVPNGALGEILVRGPTVTSGYWRRAEATRESFTSSGWFRSGDVAYRDDEGYFYIVDRRKDMFISGGENVYPAEVERVLGLLPDIAECAVVGMSNERWGEVGCAFIVRRQASTIGPDEIRSHCKLHLGGYKIPNAFVFVDTLPRNPTGKVVKSRLRDSLKVT</sequence>
<feature type="domain" description="AMP-dependent synthetase/ligase" evidence="3">
    <location>
        <begin position="12"/>
        <end position="372"/>
    </location>
</feature>
<dbReference type="Pfam" id="PF00501">
    <property type="entry name" value="AMP-binding"/>
    <property type="match status" value="1"/>
</dbReference>
<dbReference type="PANTHER" id="PTHR43201:SF5">
    <property type="entry name" value="MEDIUM-CHAIN ACYL-COA LIGASE ACSF2, MITOCHONDRIAL"/>
    <property type="match status" value="1"/>
</dbReference>
<evidence type="ECO:0000259" key="4">
    <source>
        <dbReference type="Pfam" id="PF13193"/>
    </source>
</evidence>
<dbReference type="Gene3D" id="3.40.50.12780">
    <property type="entry name" value="N-terminal domain of ligase-like"/>
    <property type="match status" value="1"/>
</dbReference>
<protein>
    <submittedName>
        <fullName evidence="5">Fatty-acyl-CoA synthase</fullName>
    </submittedName>
</protein>
<organism evidence="5 6">
    <name type="scientific">Paraburkholderia aspalathi</name>
    <dbReference type="NCBI Taxonomy" id="1324617"/>
    <lineage>
        <taxon>Bacteria</taxon>
        <taxon>Pseudomonadati</taxon>
        <taxon>Pseudomonadota</taxon>
        <taxon>Betaproteobacteria</taxon>
        <taxon>Burkholderiales</taxon>
        <taxon>Burkholderiaceae</taxon>
        <taxon>Paraburkholderia</taxon>
    </lineage>
</organism>
<gene>
    <name evidence="5" type="ORF">SAMN05192563_10627</name>
</gene>
<dbReference type="GO" id="GO:0006631">
    <property type="term" value="P:fatty acid metabolic process"/>
    <property type="evidence" value="ECO:0007669"/>
    <property type="project" value="TreeGrafter"/>
</dbReference>
<reference evidence="5 6" key="1">
    <citation type="submission" date="2016-10" db="EMBL/GenBank/DDBJ databases">
        <authorList>
            <person name="de Groot N.N."/>
        </authorList>
    </citation>
    <scope>NUCLEOTIDE SEQUENCE [LARGE SCALE GENOMIC DNA]</scope>
    <source>
        <strain evidence="5 6">LMG 27731</strain>
    </source>
</reference>
<dbReference type="AlphaFoldDB" id="A0A1I7ERU8"/>
<evidence type="ECO:0000313" key="6">
    <source>
        <dbReference type="Proteomes" id="UP000198844"/>
    </source>
</evidence>